<keyword evidence="2 5" id="KW-0812">Transmembrane</keyword>
<feature type="transmembrane region" description="Helical" evidence="5">
    <location>
        <begin position="21"/>
        <end position="44"/>
    </location>
</feature>
<dbReference type="GeneID" id="61896052"/>
<evidence type="ECO:0000313" key="8">
    <source>
        <dbReference type="EMBL" id="SMR01543.1"/>
    </source>
</evidence>
<keyword evidence="9" id="KW-1185">Reference proteome</keyword>
<dbReference type="EMBL" id="LT853882">
    <property type="protein sequence ID" value="SMR01012.1"/>
    <property type="molecule type" value="Genomic_DNA"/>
</dbReference>
<evidence type="ECO:0000256" key="5">
    <source>
        <dbReference type="SAM" id="Phobius"/>
    </source>
</evidence>
<accession>A0A1Y6HGP7</accession>
<evidence type="ECO:0000256" key="2">
    <source>
        <dbReference type="ARBA" id="ARBA00022692"/>
    </source>
</evidence>
<evidence type="ECO:0000256" key="4">
    <source>
        <dbReference type="ARBA" id="ARBA00023136"/>
    </source>
</evidence>
<dbReference type="STRING" id="48664.BER92_01060"/>
<dbReference type="GO" id="GO:0097347">
    <property type="term" value="C:TAM protein secretion complex"/>
    <property type="evidence" value="ECO:0007669"/>
    <property type="project" value="TreeGrafter"/>
</dbReference>
<dbReference type="Pfam" id="PF04357">
    <property type="entry name" value="TamB"/>
    <property type="match status" value="1"/>
</dbReference>
<evidence type="ECO:0000256" key="3">
    <source>
        <dbReference type="ARBA" id="ARBA00022989"/>
    </source>
</evidence>
<dbReference type="PANTHER" id="PTHR36985:SF1">
    <property type="entry name" value="TRANSLOCATION AND ASSEMBLY MODULE SUBUNIT TAMB"/>
    <property type="match status" value="1"/>
</dbReference>
<dbReference type="EMBL" id="LT853885">
    <property type="protein sequence ID" value="SMR01543.1"/>
    <property type="molecule type" value="Genomic_DNA"/>
</dbReference>
<dbReference type="RefSeq" id="WP_002809384.1">
    <property type="nucleotide sequence ID" value="NZ_CP016830.1"/>
</dbReference>
<evidence type="ECO:0000313" key="10">
    <source>
        <dbReference type="Proteomes" id="UP000195953"/>
    </source>
</evidence>
<dbReference type="eggNOG" id="COG2911">
    <property type="taxonomic scope" value="Bacteria"/>
</dbReference>
<dbReference type="OrthoDB" id="5555605at2"/>
<dbReference type="Proteomes" id="UP000195877">
    <property type="component" value="Chromosome 1"/>
</dbReference>
<keyword evidence="4 5" id="KW-0472">Membrane</keyword>
<proteinExistence type="predicted"/>
<evidence type="ECO:0000313" key="7">
    <source>
        <dbReference type="EMBL" id="SMR01012.1"/>
    </source>
</evidence>
<comment type="subcellular location">
    <subcellularLocation>
        <location evidence="1">Membrane</location>
        <topology evidence="1">Single-pass membrane protein</topology>
    </subcellularLocation>
</comment>
<reference evidence="8 10" key="1">
    <citation type="submission" date="2017-05" db="EMBL/GenBank/DDBJ databases">
        <authorList>
            <person name="Song R."/>
            <person name="Chenine A.L."/>
            <person name="Ruprecht R.M."/>
        </authorList>
    </citation>
    <scope>NUCLEOTIDE SEQUENCE [LARGE SCALE GENOMIC DNA]</scope>
    <source>
        <strain evidence="8">PD5205</strain>
    </source>
</reference>
<name>A0A1Y6HGP7_9XANT</name>
<dbReference type="GO" id="GO:0009306">
    <property type="term" value="P:protein secretion"/>
    <property type="evidence" value="ECO:0007669"/>
    <property type="project" value="InterPro"/>
</dbReference>
<dbReference type="InterPro" id="IPR007452">
    <property type="entry name" value="TamB_C"/>
</dbReference>
<evidence type="ECO:0000313" key="9">
    <source>
        <dbReference type="Proteomes" id="UP000195877"/>
    </source>
</evidence>
<dbReference type="PANTHER" id="PTHR36985">
    <property type="entry name" value="TRANSLOCATION AND ASSEMBLY MODULE SUBUNIT TAMB"/>
    <property type="match status" value="1"/>
</dbReference>
<keyword evidence="3 5" id="KW-1133">Transmembrane helix</keyword>
<dbReference type="GO" id="GO:0005886">
    <property type="term" value="C:plasma membrane"/>
    <property type="evidence" value="ECO:0007669"/>
    <property type="project" value="InterPro"/>
</dbReference>
<evidence type="ECO:0000259" key="6">
    <source>
        <dbReference type="Pfam" id="PF04357"/>
    </source>
</evidence>
<dbReference type="KEGG" id="xfr:BER92_01060"/>
<feature type="domain" description="Translocation and assembly module TamB C-terminal" evidence="6">
    <location>
        <begin position="954"/>
        <end position="1284"/>
    </location>
</feature>
<protein>
    <submittedName>
        <fullName evidence="8">Pathogenicity protein</fullName>
    </submittedName>
    <submittedName>
        <fullName evidence="7">Translocation and assembly module TamB</fullName>
    </submittedName>
</protein>
<organism evidence="8 10">
    <name type="scientific">Xanthomonas fragariae</name>
    <dbReference type="NCBI Taxonomy" id="48664"/>
    <lineage>
        <taxon>Bacteria</taxon>
        <taxon>Pseudomonadati</taxon>
        <taxon>Pseudomonadota</taxon>
        <taxon>Gammaproteobacteria</taxon>
        <taxon>Lysobacterales</taxon>
        <taxon>Lysobacteraceae</taxon>
        <taxon>Xanthomonas</taxon>
    </lineage>
</organism>
<gene>
    <name evidence="7" type="primary">tamB</name>
    <name evidence="8" type="ORF">PD5205_00222</name>
    <name evidence="7" type="ORF">PD885_03792</name>
</gene>
<dbReference type="Proteomes" id="UP000195953">
    <property type="component" value="Chromosome 1"/>
</dbReference>
<evidence type="ECO:0000256" key="1">
    <source>
        <dbReference type="ARBA" id="ARBA00004167"/>
    </source>
</evidence>
<sequence length="1285" mass="136703">MSAPTPLPAPRRERFYRRRRFWAGSGLTVLGLALVALIAVYWLLQTVAGRDVLLAQVVARLPVGATFTYGKVEGPVAGPLTLRDVDFRYQDIHFTAERVYLEPELRPLLGRKLQLDAVQVSNATLNLGKSDEPFTLPSWPESLPQINVPLAIQADKIDVENLRITQLQQPMIVLHKVQGGLDAATGELRTRDLVVDTDMGDFRLHGDYLPNDDYRADLTATAVLPAARGRTPASLGLVARGDLDKMEVAIAGRAPAPLHASLVFTGRDDPTWAFKAVTAALDTSLLLPAADGQATAPAIPIALNLQASGKGGNADLHGSVEQGELSATLQPSHISLRDQVLTVEPLLIDTLEGRTQLRGTADFRDTQNPSFRFAVNASGLRFTPTADPATPDAPLVPVKLTDARLGVAGTLKAWAAIGRATLERDGQQAELVFDSRGNDQRAQLKHVQAKTPGGLLDLTGEVGWTPELRWDVSAQLSKFDPGYFAPGWNGNLSGKIASKGRQLPAPAGGVSPGLEATADIPSLTGQLRQRALSANGKFALRGEQGEGELQLALGNSRINAKGKLGDQLDIAAQLQPLQLDDLLPGATGIVRGQLQVSGRRDAPDITADIAGNGLRWNDYSAQSISLRGRLPWRGSDGQLALQGTAIEAGLVLDSVHVQARGAVEALRLDADIVNSMASVALQGDVRRNGERWQGQIATLRIAPAKGDAWALRRPAQFSTDGAAFTLSDTCVSAATGGALCANANWPREGMVVHADALPLSLVQPWLPKQEGRQIYLRGELSLDGSFKPRGNAWEGAFRIASPEGGIRLGQTRYAAVAGNPNRGELLRYDQFSVQADFTPQQIQAKLGVGFQGAGFVDAKFNTGWDAYAPLNGELYLNMSRLYWLELVVADVVQPKGLVEGHVSLHGTRDKPLLGGDATLSDFTAEYPSMGLTLSQGKGRFDALPDGSAKITAAAKSGEGTLTIDGGLSWFGTTTPLLLNIRGENVLAYNTSELRIIANPDMQFGITGNTMQLRGKVTVPEADIDLERLDRGTSVSEDVVVLDPVDPEATPSSPLDMDLAIVLGDKVNMSGFGLKGGLSGQIQIRARPGREMNANGGLDVRGRYKAYGQDLTISRGQLTWNSNIVSDPRVSLRAERKIGDVTAGIDVSGRAESPRADVWSEPAMSQSEALSYLVLGRGLSTASSDETQQVSAASAALSAGSSLIASQIGAKLGLDEAGVSESSTLGGSVVGFGKYLSPKLYVGYGVSMVGSGSVLTLKYLLSRGFDVEAESSSVETKGSVNWRREK</sequence>
<reference evidence="7 9" key="2">
    <citation type="submission" date="2017-05" db="EMBL/GenBank/DDBJ databases">
        <authorList>
            <person name="Blom J."/>
        </authorList>
    </citation>
    <scope>NUCLEOTIDE SEQUENCE [LARGE SCALE GENOMIC DNA]</scope>
    <source>
        <strain evidence="7">PD885</strain>
    </source>
</reference>